<comment type="caution">
    <text evidence="3">The sequence shown here is derived from an EMBL/GenBank/DDBJ whole genome shotgun (WGS) entry which is preliminary data.</text>
</comment>
<dbReference type="Gene3D" id="3.60.70.12">
    <property type="entry name" value="L-amino peptidase D-ALA esterase/amidase"/>
    <property type="match status" value="1"/>
</dbReference>
<dbReference type="EMBL" id="RCZO01000001">
    <property type="protein sequence ID" value="TPG11085.1"/>
    <property type="molecule type" value="Genomic_DNA"/>
</dbReference>
<keyword evidence="4" id="KW-1185">Reference proteome</keyword>
<dbReference type="InterPro" id="IPR005321">
    <property type="entry name" value="Peptidase_S58_DmpA"/>
</dbReference>
<dbReference type="InterPro" id="IPR016117">
    <property type="entry name" value="ArgJ-like_dom_sf"/>
</dbReference>
<dbReference type="GO" id="GO:0004177">
    <property type="term" value="F:aminopeptidase activity"/>
    <property type="evidence" value="ECO:0007669"/>
    <property type="project" value="TreeGrafter"/>
</dbReference>
<dbReference type="OrthoDB" id="9770388at2"/>
<reference evidence="3 4" key="1">
    <citation type="journal article" date="2019" name="Environ. Microbiol.">
        <title>Species interactions and distinct microbial communities in high Arctic permafrost affected cryosols are associated with the CH4 and CO2 gas fluxes.</title>
        <authorList>
            <person name="Altshuler I."/>
            <person name="Hamel J."/>
            <person name="Turney S."/>
            <person name="Magnuson E."/>
            <person name="Levesque R."/>
            <person name="Greer C."/>
            <person name="Whyte L.G."/>
        </authorList>
    </citation>
    <scope>NUCLEOTIDE SEQUENCE [LARGE SCALE GENOMIC DNA]</scope>
    <source>
        <strain evidence="3 4">S13Y</strain>
    </source>
</reference>
<dbReference type="Proteomes" id="UP000319486">
    <property type="component" value="Unassembled WGS sequence"/>
</dbReference>
<name>A0A502CBT4_9GAMM</name>
<dbReference type="SUPFAM" id="SSF56266">
    <property type="entry name" value="DmpA/ArgJ-like"/>
    <property type="match status" value="1"/>
</dbReference>
<organism evidence="3 4">
    <name type="scientific">Rhodanobacter glycinis</name>
    <dbReference type="NCBI Taxonomy" id="582702"/>
    <lineage>
        <taxon>Bacteria</taxon>
        <taxon>Pseudomonadati</taxon>
        <taxon>Pseudomonadota</taxon>
        <taxon>Gammaproteobacteria</taxon>
        <taxon>Lysobacterales</taxon>
        <taxon>Rhodanobacteraceae</taxon>
        <taxon>Rhodanobacter</taxon>
    </lineage>
</organism>
<comment type="similarity">
    <text evidence="1">Belongs to the peptidase S58 family.</text>
</comment>
<dbReference type="PANTHER" id="PTHR36512:SF3">
    <property type="entry name" value="BLR5678 PROTEIN"/>
    <property type="match status" value="1"/>
</dbReference>
<dbReference type="AlphaFoldDB" id="A0A502CBT4"/>
<sequence length="385" mass="40474">MPRFRLALALCVVCGLASAAEPRARDLGVPFDGTPGPLNAITDVAGVAVGQVTLIEDLANGHKVRTGVTAILPRGHASYELPAFGAWFALNGNGEMTGTAWLEESGQLEGPVMLTNTHSVGVVRDAVIAERVRAGGADASGYWWSLPVVAETWDGELNDINGFHVHPEDAARALHEAKGGPVAEGNVGGGTGMICHEFKCGIGTASRRVRVGARDYTIGVLVQANYGLRDSLRIAGVPVGQYLRDDRIYSASNPAAGDTGSIIIVVATDAPLLPQQLKRIAKRAGMGLARMGSYAGNGSGDIFVAFSTANADALRDQPLQQASFIGNDHLDGLFEATAQAAEEAIVNAMIAARDMQGDGGHYARAIPHAALVKLLKRFNRYRPPH</sequence>
<dbReference type="PANTHER" id="PTHR36512">
    <property type="entry name" value="D-AMINOPEPTIDASE"/>
    <property type="match status" value="1"/>
</dbReference>
<evidence type="ECO:0000256" key="2">
    <source>
        <dbReference type="SAM" id="SignalP"/>
    </source>
</evidence>
<accession>A0A502CBT4</accession>
<dbReference type="RefSeq" id="WP_140648293.1">
    <property type="nucleotide sequence ID" value="NZ_RCZB01000002.1"/>
</dbReference>
<dbReference type="Pfam" id="PF03576">
    <property type="entry name" value="Peptidase_S58"/>
    <property type="match status" value="1"/>
</dbReference>
<keyword evidence="2" id="KW-0732">Signal</keyword>
<evidence type="ECO:0000256" key="1">
    <source>
        <dbReference type="ARBA" id="ARBA00007068"/>
    </source>
</evidence>
<evidence type="ECO:0000313" key="4">
    <source>
        <dbReference type="Proteomes" id="UP000319486"/>
    </source>
</evidence>
<dbReference type="CDD" id="cd02253">
    <property type="entry name" value="DmpA"/>
    <property type="match status" value="1"/>
</dbReference>
<gene>
    <name evidence="3" type="ORF">EAH88_00570</name>
</gene>
<proteinExistence type="inferred from homology"/>
<feature type="chain" id="PRO_5030107251" evidence="2">
    <location>
        <begin position="20"/>
        <end position="385"/>
    </location>
</feature>
<protein>
    <submittedName>
        <fullName evidence="3">S58 family peptidase</fullName>
    </submittedName>
</protein>
<evidence type="ECO:0000313" key="3">
    <source>
        <dbReference type="EMBL" id="TPG11085.1"/>
    </source>
</evidence>
<feature type="signal peptide" evidence="2">
    <location>
        <begin position="1"/>
        <end position="19"/>
    </location>
</feature>